<protein>
    <submittedName>
        <fullName evidence="2">Uncharacterized protein</fullName>
    </submittedName>
</protein>
<proteinExistence type="predicted"/>
<feature type="chain" id="PRO_5037679038" evidence="1">
    <location>
        <begin position="19"/>
        <end position="89"/>
    </location>
</feature>
<organism evidence="2 3">
    <name type="scientific">Sorghum bicolor</name>
    <name type="common">Sorghum</name>
    <name type="synonym">Sorghum vulgare</name>
    <dbReference type="NCBI Taxonomy" id="4558"/>
    <lineage>
        <taxon>Eukaryota</taxon>
        <taxon>Viridiplantae</taxon>
        <taxon>Streptophyta</taxon>
        <taxon>Embryophyta</taxon>
        <taxon>Tracheophyta</taxon>
        <taxon>Spermatophyta</taxon>
        <taxon>Magnoliopsida</taxon>
        <taxon>Liliopsida</taxon>
        <taxon>Poales</taxon>
        <taxon>Poaceae</taxon>
        <taxon>PACMAD clade</taxon>
        <taxon>Panicoideae</taxon>
        <taxon>Andropogonodae</taxon>
        <taxon>Andropogoneae</taxon>
        <taxon>Sorghinae</taxon>
        <taxon>Sorghum</taxon>
    </lineage>
</organism>
<evidence type="ECO:0000313" key="2">
    <source>
        <dbReference type="EMBL" id="KAG0528497.1"/>
    </source>
</evidence>
<comment type="caution">
    <text evidence="2">The sequence shown here is derived from an EMBL/GenBank/DDBJ whole genome shotgun (WGS) entry which is preliminary data.</text>
</comment>
<evidence type="ECO:0000313" key="3">
    <source>
        <dbReference type="Proteomes" id="UP000807115"/>
    </source>
</evidence>
<dbReference type="EMBL" id="CM027684">
    <property type="protein sequence ID" value="KAG0528497.1"/>
    <property type="molecule type" value="Genomic_DNA"/>
</dbReference>
<dbReference type="Proteomes" id="UP000807115">
    <property type="component" value="Chromosome 5"/>
</dbReference>
<sequence length="89" mass="10603">MRMLILILIRCEIKTLLADRILAELKATTLHPYLTTCMSGMDELHLPFEKYVEIKQSDHRRAMGQTRWRAIPHARHQRPSPWCHHRVSF</sequence>
<name>A0A921QV11_SORBI</name>
<dbReference type="AlphaFoldDB" id="A0A921QV11"/>
<gene>
    <name evidence="2" type="ORF">BDA96_05G017200</name>
</gene>
<feature type="signal peptide" evidence="1">
    <location>
        <begin position="1"/>
        <end position="18"/>
    </location>
</feature>
<accession>A0A921QV11</accession>
<evidence type="ECO:0000256" key="1">
    <source>
        <dbReference type="SAM" id="SignalP"/>
    </source>
</evidence>
<reference evidence="2" key="2">
    <citation type="submission" date="2020-10" db="EMBL/GenBank/DDBJ databases">
        <authorList>
            <person name="Cooper E.A."/>
            <person name="Brenton Z.W."/>
            <person name="Flinn B.S."/>
            <person name="Jenkins J."/>
            <person name="Shu S."/>
            <person name="Flowers D."/>
            <person name="Luo F."/>
            <person name="Wang Y."/>
            <person name="Xia P."/>
            <person name="Barry K."/>
            <person name="Daum C."/>
            <person name="Lipzen A."/>
            <person name="Yoshinaga Y."/>
            <person name="Schmutz J."/>
            <person name="Saski C."/>
            <person name="Vermerris W."/>
            <person name="Kresovich S."/>
        </authorList>
    </citation>
    <scope>NUCLEOTIDE SEQUENCE</scope>
</reference>
<keyword evidence="1" id="KW-0732">Signal</keyword>
<reference evidence="2" key="1">
    <citation type="journal article" date="2019" name="BMC Genomics">
        <title>A new reference genome for Sorghum bicolor reveals high levels of sequence similarity between sweet and grain genotypes: implications for the genetics of sugar metabolism.</title>
        <authorList>
            <person name="Cooper E.A."/>
            <person name="Brenton Z.W."/>
            <person name="Flinn B.S."/>
            <person name="Jenkins J."/>
            <person name="Shu S."/>
            <person name="Flowers D."/>
            <person name="Luo F."/>
            <person name="Wang Y."/>
            <person name="Xia P."/>
            <person name="Barry K."/>
            <person name="Daum C."/>
            <person name="Lipzen A."/>
            <person name="Yoshinaga Y."/>
            <person name="Schmutz J."/>
            <person name="Saski C."/>
            <person name="Vermerris W."/>
            <person name="Kresovich S."/>
        </authorList>
    </citation>
    <scope>NUCLEOTIDE SEQUENCE</scope>
</reference>